<dbReference type="Proteomes" id="UP000078550">
    <property type="component" value="Unassembled WGS sequence"/>
</dbReference>
<accession>A0A1A8YYS9</accession>
<reference evidence="3" key="1">
    <citation type="submission" date="2016-05" db="EMBL/GenBank/DDBJ databases">
        <authorList>
            <person name="Lavstsen T."/>
            <person name="Jespersen J.S."/>
        </authorList>
    </citation>
    <scope>NUCLEOTIDE SEQUENCE [LARGE SCALE GENOMIC DNA]</scope>
</reference>
<evidence type="ECO:0000259" key="2">
    <source>
        <dbReference type="Pfam" id="PF06159"/>
    </source>
</evidence>
<dbReference type="InterPro" id="IPR010378">
    <property type="entry name" value="TRAPPC13"/>
</dbReference>
<dbReference type="InterPro" id="IPR055427">
    <property type="entry name" value="TRAPPC13_N"/>
</dbReference>
<keyword evidence="1" id="KW-0812">Transmembrane</keyword>
<feature type="domain" description="Trafficking protein particle complex subunit 13 N-terminal" evidence="2">
    <location>
        <begin position="35"/>
        <end position="156"/>
    </location>
</feature>
<evidence type="ECO:0000313" key="5">
    <source>
        <dbReference type="Proteomes" id="UP000078550"/>
    </source>
</evidence>
<evidence type="ECO:0000313" key="3">
    <source>
        <dbReference type="EMBL" id="SBT36682.1"/>
    </source>
</evidence>
<gene>
    <name evidence="3" type="ORF">POVWA1_033760</name>
    <name evidence="4" type="ORF">POVWA2_078350</name>
</gene>
<dbReference type="AlphaFoldDB" id="A0A1A8YYS9"/>
<reference evidence="5 6" key="2">
    <citation type="submission" date="2016-05" db="EMBL/GenBank/DDBJ databases">
        <authorList>
            <person name="Naeem Raeece"/>
        </authorList>
    </citation>
    <scope>NUCLEOTIDE SEQUENCE [LARGE SCALE GENOMIC DNA]</scope>
</reference>
<evidence type="ECO:0000256" key="1">
    <source>
        <dbReference type="SAM" id="Phobius"/>
    </source>
</evidence>
<sequence length="383" mass="45405">MNENKEGVKVELLRLCPPVFNHNIWNLFKINEICNIDFEKNGNTNDISLSNEFSLSLPINYRKIFIGQDFKSQITISNNLKNDIQISTIHVEVLTRQNTFSIYQNVDQINVHPNSFFNFVTSFAVNFLDIFTVHCAVEYFQGNEKKKLKKDFNFICKNPFNLKTVILHKKDKVYIEVVLKNVEEDNIMVNDIKLKDIKCELIKNENEEDFKMHNGIHYFKQNDEYSMIFCVSDEESKLNILRALNDENITNIEIMYFTNTGGKGLYNLHFLKKSIITDNIRIYLEKPENAFYLVRKMYKFEIVFENNTDQSVLLEIFIHNNSNIHVVNNFVKAHTIEEKKKVSHFFYVLFINPGIHFFNKITIYNKKTKKKMDYIKLFKLFVK</sequence>
<evidence type="ECO:0000313" key="4">
    <source>
        <dbReference type="EMBL" id="SBT57258.1"/>
    </source>
</evidence>
<name>A0A1A8YYS9_PLAOA</name>
<dbReference type="EMBL" id="FLRD01000099">
    <property type="protein sequence ID" value="SBT36682.1"/>
    <property type="molecule type" value="Genomic_DNA"/>
</dbReference>
<protein>
    <recommendedName>
        <fullName evidence="2">Trafficking protein particle complex subunit 13 N-terminal domain-containing protein</fullName>
    </recommendedName>
</protein>
<keyword evidence="1" id="KW-0472">Membrane</keyword>
<organism evidence="3 6">
    <name type="scientific">Plasmodium ovale wallikeri</name>
    <dbReference type="NCBI Taxonomy" id="864142"/>
    <lineage>
        <taxon>Eukaryota</taxon>
        <taxon>Sar</taxon>
        <taxon>Alveolata</taxon>
        <taxon>Apicomplexa</taxon>
        <taxon>Aconoidasida</taxon>
        <taxon>Haemosporida</taxon>
        <taxon>Plasmodiidae</taxon>
        <taxon>Plasmodium</taxon>
        <taxon>Plasmodium (Plasmodium)</taxon>
    </lineage>
</organism>
<evidence type="ECO:0000313" key="6">
    <source>
        <dbReference type="Proteomes" id="UP000078555"/>
    </source>
</evidence>
<keyword evidence="6" id="KW-1185">Reference proteome</keyword>
<dbReference type="PANTHER" id="PTHR13134:SF3">
    <property type="entry name" value="TRAFFICKING PROTEIN PARTICLE COMPLEX SUBUNIT 13"/>
    <property type="match status" value="1"/>
</dbReference>
<dbReference type="Pfam" id="PF06159">
    <property type="entry name" value="TRAPPC13_N"/>
    <property type="match status" value="1"/>
</dbReference>
<keyword evidence="1" id="KW-1133">Transmembrane helix</keyword>
<feature type="transmembrane region" description="Helical" evidence="1">
    <location>
        <begin position="345"/>
        <end position="363"/>
    </location>
</feature>
<dbReference type="GO" id="GO:1990072">
    <property type="term" value="C:TRAPPIII protein complex"/>
    <property type="evidence" value="ECO:0007669"/>
    <property type="project" value="TreeGrafter"/>
</dbReference>
<dbReference type="PANTHER" id="PTHR13134">
    <property type="entry name" value="TRAFFICKING PROTEIN PARTICLE COMPLEX SUBUNIT 13"/>
    <property type="match status" value="1"/>
</dbReference>
<dbReference type="EMBL" id="FLRE01001777">
    <property type="protein sequence ID" value="SBT57258.1"/>
    <property type="molecule type" value="Genomic_DNA"/>
</dbReference>
<proteinExistence type="predicted"/>
<dbReference type="Proteomes" id="UP000078555">
    <property type="component" value="Unassembled WGS sequence"/>
</dbReference>